<dbReference type="Proteomes" id="UP000314294">
    <property type="component" value="Unassembled WGS sequence"/>
</dbReference>
<evidence type="ECO:0000256" key="1">
    <source>
        <dbReference type="SAM" id="MobiDB-lite"/>
    </source>
</evidence>
<protein>
    <submittedName>
        <fullName evidence="2">Uncharacterized protein</fullName>
    </submittedName>
</protein>
<dbReference type="EMBL" id="SRLO01000820">
    <property type="protein sequence ID" value="TNN45861.1"/>
    <property type="molecule type" value="Genomic_DNA"/>
</dbReference>
<accession>A0A4Z2FY00</accession>
<gene>
    <name evidence="2" type="ORF">EYF80_043949</name>
</gene>
<feature type="compositionally biased region" description="Basic and acidic residues" evidence="1">
    <location>
        <begin position="63"/>
        <end position="75"/>
    </location>
</feature>
<name>A0A4Z2FY00_9TELE</name>
<comment type="caution">
    <text evidence="2">The sequence shown here is derived from an EMBL/GenBank/DDBJ whole genome shotgun (WGS) entry which is preliminary data.</text>
</comment>
<evidence type="ECO:0000313" key="3">
    <source>
        <dbReference type="Proteomes" id="UP000314294"/>
    </source>
</evidence>
<dbReference type="AlphaFoldDB" id="A0A4Z2FY00"/>
<proteinExistence type="predicted"/>
<feature type="region of interest" description="Disordered" evidence="1">
    <location>
        <begin position="55"/>
        <end position="78"/>
    </location>
</feature>
<sequence>MFLYWKKRGEYELEALPPALAQVGMERYSWSSSLDVIRDLCGKLGYWGGHLTKRTQRPGMKTASHERGERGRTDETGSTDEIFTREEPASWKSGCFLVRLRTVPAEADSFGIGRKEECHARNNDKPVQEEDWVVCQHPECPERRRASKLWRNRTRQDELKGVGRLGNGPLPAQTAGGSGIMWRVSGFDRDGKDERSFSQLALTFITPPLSLSLSLSL</sequence>
<organism evidence="2 3">
    <name type="scientific">Liparis tanakae</name>
    <name type="common">Tanaka's snailfish</name>
    <dbReference type="NCBI Taxonomy" id="230148"/>
    <lineage>
        <taxon>Eukaryota</taxon>
        <taxon>Metazoa</taxon>
        <taxon>Chordata</taxon>
        <taxon>Craniata</taxon>
        <taxon>Vertebrata</taxon>
        <taxon>Euteleostomi</taxon>
        <taxon>Actinopterygii</taxon>
        <taxon>Neopterygii</taxon>
        <taxon>Teleostei</taxon>
        <taxon>Neoteleostei</taxon>
        <taxon>Acanthomorphata</taxon>
        <taxon>Eupercaria</taxon>
        <taxon>Perciformes</taxon>
        <taxon>Cottioidei</taxon>
        <taxon>Cottales</taxon>
        <taxon>Liparidae</taxon>
        <taxon>Liparis</taxon>
    </lineage>
</organism>
<evidence type="ECO:0000313" key="2">
    <source>
        <dbReference type="EMBL" id="TNN45861.1"/>
    </source>
</evidence>
<reference evidence="2 3" key="1">
    <citation type="submission" date="2019-03" db="EMBL/GenBank/DDBJ databases">
        <title>First draft genome of Liparis tanakae, snailfish: a comprehensive survey of snailfish specific genes.</title>
        <authorList>
            <person name="Kim W."/>
            <person name="Song I."/>
            <person name="Jeong J.-H."/>
            <person name="Kim D."/>
            <person name="Kim S."/>
            <person name="Ryu S."/>
            <person name="Song J.Y."/>
            <person name="Lee S.K."/>
        </authorList>
    </citation>
    <scope>NUCLEOTIDE SEQUENCE [LARGE SCALE GENOMIC DNA]</scope>
    <source>
        <tissue evidence="2">Muscle</tissue>
    </source>
</reference>
<dbReference type="OrthoDB" id="660555at2759"/>
<keyword evidence="3" id="KW-1185">Reference proteome</keyword>